<keyword evidence="4" id="KW-1185">Reference proteome</keyword>
<dbReference type="EMBL" id="CABFNP030001266">
    <property type="protein sequence ID" value="CAI6095712.1"/>
    <property type="molecule type" value="Genomic_DNA"/>
</dbReference>
<reference evidence="3" key="1">
    <citation type="submission" date="2023-01" db="EMBL/GenBank/DDBJ databases">
        <authorList>
            <person name="Piombo E."/>
        </authorList>
    </citation>
    <scope>NUCLEOTIDE SEQUENCE</scope>
</reference>
<comment type="caution">
    <text evidence="3">The sequence shown here is derived from an EMBL/GenBank/DDBJ whole genome shotgun (WGS) entry which is preliminary data.</text>
</comment>
<proteinExistence type="predicted"/>
<dbReference type="AlphaFoldDB" id="A0AA35MEY1"/>
<organism evidence="3 4">
    <name type="scientific">Clonostachys chloroleuca</name>
    <dbReference type="NCBI Taxonomy" id="1926264"/>
    <lineage>
        <taxon>Eukaryota</taxon>
        <taxon>Fungi</taxon>
        <taxon>Dikarya</taxon>
        <taxon>Ascomycota</taxon>
        <taxon>Pezizomycotina</taxon>
        <taxon>Sordariomycetes</taxon>
        <taxon>Hypocreomycetidae</taxon>
        <taxon>Hypocreales</taxon>
        <taxon>Bionectriaceae</taxon>
        <taxon>Clonostachys</taxon>
    </lineage>
</organism>
<dbReference type="PROSITE" id="PS51340">
    <property type="entry name" value="MOSC"/>
    <property type="match status" value="1"/>
</dbReference>
<name>A0AA35MEY1_9HYPO</name>
<feature type="region of interest" description="Disordered" evidence="1">
    <location>
        <begin position="1"/>
        <end position="24"/>
    </location>
</feature>
<evidence type="ECO:0000259" key="2">
    <source>
        <dbReference type="PROSITE" id="PS51340"/>
    </source>
</evidence>
<dbReference type="Proteomes" id="UP001160390">
    <property type="component" value="Unassembled WGS sequence"/>
</dbReference>
<gene>
    <name evidence="3" type="ORF">CCHLO57077_00005331</name>
</gene>
<accession>A0AA35MEY1</accession>
<sequence length="108" mass="12330">MTHYRQRQPGQSGPSKCGSDPPRCSLDGDQEWDEDFWTRLTLNGRPAFTLTKMCVRCTSVNVDYDTGRPARGERGTVLKKLMADRRVDRDRVYFPTSSLSRVAAHYAM</sequence>
<evidence type="ECO:0000256" key="1">
    <source>
        <dbReference type="SAM" id="MobiDB-lite"/>
    </source>
</evidence>
<dbReference type="GO" id="GO:0003824">
    <property type="term" value="F:catalytic activity"/>
    <property type="evidence" value="ECO:0007669"/>
    <property type="project" value="InterPro"/>
</dbReference>
<dbReference type="GO" id="GO:0030170">
    <property type="term" value="F:pyridoxal phosphate binding"/>
    <property type="evidence" value="ECO:0007669"/>
    <property type="project" value="InterPro"/>
</dbReference>
<evidence type="ECO:0000313" key="4">
    <source>
        <dbReference type="Proteomes" id="UP001160390"/>
    </source>
</evidence>
<dbReference type="InterPro" id="IPR005302">
    <property type="entry name" value="MoCF_Sase_C"/>
</dbReference>
<dbReference type="GO" id="GO:0030151">
    <property type="term" value="F:molybdenum ion binding"/>
    <property type="evidence" value="ECO:0007669"/>
    <property type="project" value="InterPro"/>
</dbReference>
<evidence type="ECO:0000313" key="3">
    <source>
        <dbReference type="EMBL" id="CAI6095712.1"/>
    </source>
</evidence>
<feature type="domain" description="MOSC" evidence="2">
    <location>
        <begin position="1"/>
        <end position="108"/>
    </location>
</feature>
<protein>
    <recommendedName>
        <fullName evidence="2">MOSC domain-containing protein</fullName>
    </recommendedName>
</protein>